<dbReference type="AlphaFoldDB" id="A0A328CUY7"/>
<dbReference type="Proteomes" id="UP000249390">
    <property type="component" value="Unassembled WGS sequence"/>
</dbReference>
<evidence type="ECO:0000313" key="1">
    <source>
        <dbReference type="EMBL" id="RAL37022.1"/>
    </source>
</evidence>
<proteinExistence type="predicted"/>
<evidence type="ECO:0000313" key="2">
    <source>
        <dbReference type="Proteomes" id="UP000249390"/>
    </source>
</evidence>
<comment type="caution">
    <text evidence="1">The sequence shown here is derived from an EMBL/GenBank/DDBJ whole genome shotgun (WGS) entry which is preliminary data.</text>
</comment>
<sequence>MIYTLSIVVKQLNLKQNSKDGTALQSFNSGNSSLNRKVGSLVLSFTSKHKYNRKQKMKDYISI</sequence>
<gene>
    <name evidence="1" type="ORF">DM860_003944</name>
</gene>
<reference evidence="1 2" key="1">
    <citation type="submission" date="2018-06" db="EMBL/GenBank/DDBJ databases">
        <title>The Genome of Cuscuta australis (Dodder) Provides Insight into the Evolution of Plant Parasitism.</title>
        <authorList>
            <person name="Liu H."/>
        </authorList>
    </citation>
    <scope>NUCLEOTIDE SEQUENCE [LARGE SCALE GENOMIC DNA]</scope>
    <source>
        <strain evidence="2">cv. Yunnan</strain>
        <tissue evidence="1">Vines</tissue>
    </source>
</reference>
<name>A0A328CUY7_9ASTE</name>
<accession>A0A328CUY7</accession>
<organism evidence="1 2">
    <name type="scientific">Cuscuta australis</name>
    <dbReference type="NCBI Taxonomy" id="267555"/>
    <lineage>
        <taxon>Eukaryota</taxon>
        <taxon>Viridiplantae</taxon>
        <taxon>Streptophyta</taxon>
        <taxon>Embryophyta</taxon>
        <taxon>Tracheophyta</taxon>
        <taxon>Spermatophyta</taxon>
        <taxon>Magnoliopsida</taxon>
        <taxon>eudicotyledons</taxon>
        <taxon>Gunneridae</taxon>
        <taxon>Pentapetalae</taxon>
        <taxon>asterids</taxon>
        <taxon>lamiids</taxon>
        <taxon>Solanales</taxon>
        <taxon>Convolvulaceae</taxon>
        <taxon>Cuscuteae</taxon>
        <taxon>Cuscuta</taxon>
        <taxon>Cuscuta subgen. Grammica</taxon>
        <taxon>Cuscuta sect. Cleistogrammica</taxon>
    </lineage>
</organism>
<protein>
    <submittedName>
        <fullName evidence="1">Uncharacterized protein</fullName>
    </submittedName>
</protein>
<dbReference type="EMBL" id="NQVE01000217">
    <property type="protein sequence ID" value="RAL37022.1"/>
    <property type="molecule type" value="Genomic_DNA"/>
</dbReference>
<keyword evidence="2" id="KW-1185">Reference proteome</keyword>